<protein>
    <submittedName>
        <fullName evidence="1">Uncharacterized protein</fullName>
    </submittedName>
</protein>
<name>A0A223MB11_MESHO</name>
<gene>
    <name evidence="1" type="ORF">CIB43_00866</name>
</gene>
<sequence>MYKFKFADIGEGLHEGVVAQIYKKEGKQSMKVIRFFLLKLIK</sequence>
<dbReference type="AlphaFoldDB" id="A0A223MB11"/>
<evidence type="ECO:0000313" key="1">
    <source>
        <dbReference type="EMBL" id="ASU14749.1"/>
    </source>
</evidence>
<dbReference type="EMBL" id="CP022714">
    <property type="protein sequence ID" value="ASU14749.1"/>
    <property type="molecule type" value="Genomic_DNA"/>
</dbReference>
<proteinExistence type="predicted"/>
<evidence type="ECO:0000313" key="2">
    <source>
        <dbReference type="Proteomes" id="UP000215452"/>
    </source>
</evidence>
<dbReference type="Proteomes" id="UP000215452">
    <property type="component" value="Chromosome"/>
</dbReference>
<accession>A0A223MB11</accession>
<organism evidence="1 2">
    <name type="scientific">Mesomycoplasma hyopneumoniae</name>
    <name type="common">Mycoplasma hyopneumoniae</name>
    <dbReference type="NCBI Taxonomy" id="2099"/>
    <lineage>
        <taxon>Bacteria</taxon>
        <taxon>Bacillati</taxon>
        <taxon>Mycoplasmatota</taxon>
        <taxon>Mycoplasmoidales</taxon>
        <taxon>Metamycoplasmataceae</taxon>
        <taxon>Mesomycoplasma</taxon>
    </lineage>
</organism>
<reference evidence="1 2" key="1">
    <citation type="submission" date="2017-08" db="EMBL/GenBank/DDBJ databases">
        <title>The complete genome sequence of a Mycoplasma hyopneumoniae isolate in Korea.</title>
        <authorList>
            <person name="Han J."/>
            <person name="Lee N."/>
        </authorList>
    </citation>
    <scope>NUCLEOTIDE SEQUENCE [LARGE SCALE GENOMIC DNA]</scope>
    <source>
        <strain evidence="1 2">KM014</strain>
    </source>
</reference>